<organism evidence="1 2">
    <name type="scientific">Streptomyces luteosporeus</name>
    <dbReference type="NCBI Taxonomy" id="173856"/>
    <lineage>
        <taxon>Bacteria</taxon>
        <taxon>Bacillati</taxon>
        <taxon>Actinomycetota</taxon>
        <taxon>Actinomycetes</taxon>
        <taxon>Kitasatosporales</taxon>
        <taxon>Streptomycetaceae</taxon>
        <taxon>Streptomyces</taxon>
    </lineage>
</organism>
<reference evidence="2" key="1">
    <citation type="journal article" date="2019" name="Int. J. Syst. Evol. Microbiol.">
        <title>The Global Catalogue of Microorganisms (GCM) 10K type strain sequencing project: providing services to taxonomists for standard genome sequencing and annotation.</title>
        <authorList>
            <consortium name="The Broad Institute Genomics Platform"/>
            <consortium name="The Broad Institute Genome Sequencing Center for Infectious Disease"/>
            <person name="Wu L."/>
            <person name="Ma J."/>
        </authorList>
    </citation>
    <scope>NUCLEOTIDE SEQUENCE [LARGE SCALE GENOMIC DNA]</scope>
    <source>
        <strain evidence="2">JCM 4542</strain>
    </source>
</reference>
<evidence type="ECO:0000313" key="1">
    <source>
        <dbReference type="EMBL" id="GAA2714703.1"/>
    </source>
</evidence>
<sequence>MIDVIVVTDLLDHLSGLEPQPGGGVAPLLRVVRGRAHGLSPVMFREIVLCSSRTQGIGRSPHVPDRSRKYPAMGTAETLTDADVSWQLQPSERKRK</sequence>
<accession>A0ABP6G844</accession>
<keyword evidence="2" id="KW-1185">Reference proteome</keyword>
<dbReference type="EMBL" id="BAAASL010000007">
    <property type="protein sequence ID" value="GAA2714703.1"/>
    <property type="molecule type" value="Genomic_DNA"/>
</dbReference>
<protein>
    <submittedName>
        <fullName evidence="1">Uncharacterized protein</fullName>
    </submittedName>
</protein>
<gene>
    <name evidence="1" type="ORF">GCM10010315_22440</name>
</gene>
<name>A0ABP6G844_9ACTN</name>
<proteinExistence type="predicted"/>
<evidence type="ECO:0000313" key="2">
    <source>
        <dbReference type="Proteomes" id="UP001500886"/>
    </source>
</evidence>
<dbReference type="Proteomes" id="UP001500886">
    <property type="component" value="Unassembled WGS sequence"/>
</dbReference>
<comment type="caution">
    <text evidence="1">The sequence shown here is derived from an EMBL/GenBank/DDBJ whole genome shotgun (WGS) entry which is preliminary data.</text>
</comment>